<protein>
    <recommendedName>
        <fullName evidence="11">Cytochrome P450</fullName>
    </recommendedName>
</protein>
<dbReference type="Proteomes" id="UP000054166">
    <property type="component" value="Unassembled WGS sequence"/>
</dbReference>
<dbReference type="Pfam" id="PF00067">
    <property type="entry name" value="p450"/>
    <property type="match status" value="1"/>
</dbReference>
<evidence type="ECO:0000313" key="10">
    <source>
        <dbReference type="Proteomes" id="UP000054166"/>
    </source>
</evidence>
<evidence type="ECO:0008006" key="11">
    <source>
        <dbReference type="Google" id="ProtNLM"/>
    </source>
</evidence>
<dbReference type="GO" id="GO:0005506">
    <property type="term" value="F:iron ion binding"/>
    <property type="evidence" value="ECO:0007669"/>
    <property type="project" value="InterPro"/>
</dbReference>
<keyword evidence="6 8" id="KW-0408">Iron</keyword>
<dbReference type="GO" id="GO:0020037">
    <property type="term" value="F:heme binding"/>
    <property type="evidence" value="ECO:0007669"/>
    <property type="project" value="InterPro"/>
</dbReference>
<evidence type="ECO:0000256" key="8">
    <source>
        <dbReference type="PIRSR" id="PIRSR602401-1"/>
    </source>
</evidence>
<reference evidence="10" key="2">
    <citation type="submission" date="2015-01" db="EMBL/GenBank/DDBJ databases">
        <title>Evolutionary Origins and Diversification of the Mycorrhizal Mutualists.</title>
        <authorList>
            <consortium name="DOE Joint Genome Institute"/>
            <consortium name="Mycorrhizal Genomics Consortium"/>
            <person name="Kohler A."/>
            <person name="Kuo A."/>
            <person name="Nagy L.G."/>
            <person name="Floudas D."/>
            <person name="Copeland A."/>
            <person name="Barry K.W."/>
            <person name="Cichocki N."/>
            <person name="Veneault-Fourrey C."/>
            <person name="LaButti K."/>
            <person name="Lindquist E.A."/>
            <person name="Lipzen A."/>
            <person name="Lundell T."/>
            <person name="Morin E."/>
            <person name="Murat C."/>
            <person name="Riley R."/>
            <person name="Ohm R."/>
            <person name="Sun H."/>
            <person name="Tunlid A."/>
            <person name="Henrissat B."/>
            <person name="Grigoriev I.V."/>
            <person name="Hibbett D.S."/>
            <person name="Martin F."/>
        </authorList>
    </citation>
    <scope>NUCLEOTIDE SEQUENCE [LARGE SCALE GENOMIC DNA]</scope>
    <source>
        <strain evidence="10">F 1598</strain>
    </source>
</reference>
<evidence type="ECO:0000256" key="3">
    <source>
        <dbReference type="ARBA" id="ARBA00022617"/>
    </source>
</evidence>
<dbReference type="Gene3D" id="1.10.630.10">
    <property type="entry name" value="Cytochrome P450"/>
    <property type="match status" value="1"/>
</dbReference>
<dbReference type="InParanoid" id="A0A0C3FE08"/>
<dbReference type="InterPro" id="IPR036396">
    <property type="entry name" value="Cyt_P450_sf"/>
</dbReference>
<name>A0A0C3FE08_PILCF</name>
<keyword evidence="10" id="KW-1185">Reference proteome</keyword>
<dbReference type="GO" id="GO:0004497">
    <property type="term" value="F:monooxygenase activity"/>
    <property type="evidence" value="ECO:0007669"/>
    <property type="project" value="UniProtKB-KW"/>
</dbReference>
<proteinExistence type="inferred from homology"/>
<evidence type="ECO:0000256" key="6">
    <source>
        <dbReference type="ARBA" id="ARBA00023004"/>
    </source>
</evidence>
<dbReference type="SUPFAM" id="SSF48264">
    <property type="entry name" value="Cytochrome P450"/>
    <property type="match status" value="1"/>
</dbReference>
<evidence type="ECO:0000313" key="9">
    <source>
        <dbReference type="EMBL" id="KIM78139.1"/>
    </source>
</evidence>
<dbReference type="STRING" id="765440.A0A0C3FE08"/>
<evidence type="ECO:0000256" key="4">
    <source>
        <dbReference type="ARBA" id="ARBA00022723"/>
    </source>
</evidence>
<feature type="binding site" description="axial binding residue" evidence="8">
    <location>
        <position position="459"/>
    </location>
    <ligand>
        <name>heme</name>
        <dbReference type="ChEBI" id="CHEBI:30413"/>
    </ligand>
    <ligandPart>
        <name>Fe</name>
        <dbReference type="ChEBI" id="CHEBI:18248"/>
    </ligandPart>
</feature>
<reference evidence="9 10" key="1">
    <citation type="submission" date="2014-04" db="EMBL/GenBank/DDBJ databases">
        <authorList>
            <consortium name="DOE Joint Genome Institute"/>
            <person name="Kuo A."/>
            <person name="Tarkka M."/>
            <person name="Buscot F."/>
            <person name="Kohler A."/>
            <person name="Nagy L.G."/>
            <person name="Floudas D."/>
            <person name="Copeland A."/>
            <person name="Barry K.W."/>
            <person name="Cichocki N."/>
            <person name="Veneault-Fourrey C."/>
            <person name="LaButti K."/>
            <person name="Lindquist E.A."/>
            <person name="Lipzen A."/>
            <person name="Lundell T."/>
            <person name="Morin E."/>
            <person name="Murat C."/>
            <person name="Sun H."/>
            <person name="Tunlid A."/>
            <person name="Henrissat B."/>
            <person name="Grigoriev I.V."/>
            <person name="Hibbett D.S."/>
            <person name="Martin F."/>
            <person name="Nordberg H.P."/>
            <person name="Cantor M.N."/>
            <person name="Hua S.X."/>
        </authorList>
    </citation>
    <scope>NUCLEOTIDE SEQUENCE [LARGE SCALE GENOMIC DNA]</scope>
    <source>
        <strain evidence="9 10">F 1598</strain>
    </source>
</reference>
<accession>A0A0C3FE08</accession>
<sequence length="512" mass="58377">MQVFFAEAAFILLLSVCILAAIRHVIQFRVAIANIQNHPGYRVLLNTASYLASACPEIKGIAFGYDNQIHNKRNSYEWAGWDLISVVSAFPRVTTELFLTDAAAIKEVTMSRHRFPKPIDEYAILLFFGSNIVASEDEDWKRVRKIVAPAFSDRNNRLVWDETQLIMLDLFNNVWGDRKEIVVDHCVDITLQIALSVISVAGFGRRIYWRDNQATPIGHSMTFKEALHTVCTDIIPILIMPKWAMGLTKRLRKVRVAFEEFEKYMVDLIQDRKTLEKKEQRYDLLSSLLDANDDEDLGVAKLSTKELFGNIFIFLFAGHETTAHTLCFTFALLALYPDEQDALFQHIKKLLPDDRLPTYDEMPLFTHSLAVFYETLRLFPPVTVIPKISAQDTILKAGNAAGETKSIPVPKGTYLRIDVPGLHYNSRYWEDPHTFKPSRFLEDWPRDAFMPLSAGARACLGRKFTETEGVAAITMLVSRYKIEVKDEPQFAAESFEEKKARILKVAAVITQT</sequence>
<keyword evidence="4 8" id="KW-0479">Metal-binding</keyword>
<gene>
    <name evidence="9" type="ORF">PILCRDRAFT_11363</name>
</gene>
<dbReference type="GO" id="GO:0016705">
    <property type="term" value="F:oxidoreductase activity, acting on paired donors, with incorporation or reduction of molecular oxygen"/>
    <property type="evidence" value="ECO:0007669"/>
    <property type="project" value="InterPro"/>
</dbReference>
<dbReference type="AlphaFoldDB" id="A0A0C3FE08"/>
<evidence type="ECO:0000256" key="7">
    <source>
        <dbReference type="ARBA" id="ARBA00023033"/>
    </source>
</evidence>
<dbReference type="PANTHER" id="PTHR24292">
    <property type="entry name" value="CYTOCHROME P450"/>
    <property type="match status" value="1"/>
</dbReference>
<keyword evidence="7" id="KW-0503">Monooxygenase</keyword>
<organism evidence="9 10">
    <name type="scientific">Piloderma croceum (strain F 1598)</name>
    <dbReference type="NCBI Taxonomy" id="765440"/>
    <lineage>
        <taxon>Eukaryota</taxon>
        <taxon>Fungi</taxon>
        <taxon>Dikarya</taxon>
        <taxon>Basidiomycota</taxon>
        <taxon>Agaricomycotina</taxon>
        <taxon>Agaricomycetes</taxon>
        <taxon>Agaricomycetidae</taxon>
        <taxon>Atheliales</taxon>
        <taxon>Atheliaceae</taxon>
        <taxon>Piloderma</taxon>
    </lineage>
</organism>
<dbReference type="OrthoDB" id="1470350at2759"/>
<evidence type="ECO:0000256" key="2">
    <source>
        <dbReference type="ARBA" id="ARBA00010617"/>
    </source>
</evidence>
<dbReference type="PRINTS" id="PR00463">
    <property type="entry name" value="EP450I"/>
</dbReference>
<keyword evidence="5" id="KW-0560">Oxidoreductase</keyword>
<keyword evidence="3 8" id="KW-0349">Heme</keyword>
<comment type="similarity">
    <text evidence="2">Belongs to the cytochrome P450 family.</text>
</comment>
<comment type="cofactor">
    <cofactor evidence="1 8">
        <name>heme</name>
        <dbReference type="ChEBI" id="CHEBI:30413"/>
    </cofactor>
</comment>
<dbReference type="HOGENOM" id="CLU_001570_25_0_1"/>
<evidence type="ECO:0000256" key="1">
    <source>
        <dbReference type="ARBA" id="ARBA00001971"/>
    </source>
</evidence>
<dbReference type="InterPro" id="IPR001128">
    <property type="entry name" value="Cyt_P450"/>
</dbReference>
<dbReference type="EMBL" id="KN833018">
    <property type="protein sequence ID" value="KIM78139.1"/>
    <property type="molecule type" value="Genomic_DNA"/>
</dbReference>
<dbReference type="PRINTS" id="PR00385">
    <property type="entry name" value="P450"/>
</dbReference>
<dbReference type="InterPro" id="IPR002401">
    <property type="entry name" value="Cyt_P450_E_grp-I"/>
</dbReference>
<evidence type="ECO:0000256" key="5">
    <source>
        <dbReference type="ARBA" id="ARBA00023002"/>
    </source>
</evidence>
<dbReference type="PANTHER" id="PTHR24292:SF102">
    <property type="entry name" value="CYTOCHROME P450 FAMILY-RELATED"/>
    <property type="match status" value="1"/>
</dbReference>
<dbReference type="InterPro" id="IPR050476">
    <property type="entry name" value="Insect_CytP450_Detox"/>
</dbReference>